<keyword evidence="1" id="KW-0175">Coiled coil</keyword>
<evidence type="ECO:0000313" key="3">
    <source>
        <dbReference type="Proteomes" id="UP000320679"/>
    </source>
</evidence>
<dbReference type="AlphaFoldDB" id="A0A523V0E4"/>
<dbReference type="EMBL" id="SOJK01000040">
    <property type="protein sequence ID" value="TET48247.1"/>
    <property type="molecule type" value="Genomic_DNA"/>
</dbReference>
<protein>
    <submittedName>
        <fullName evidence="2">Uncharacterized protein</fullName>
    </submittedName>
</protein>
<dbReference type="Proteomes" id="UP000320679">
    <property type="component" value="Unassembled WGS sequence"/>
</dbReference>
<feature type="coiled-coil region" evidence="1">
    <location>
        <begin position="32"/>
        <end position="87"/>
    </location>
</feature>
<evidence type="ECO:0000313" key="2">
    <source>
        <dbReference type="EMBL" id="TET48247.1"/>
    </source>
</evidence>
<reference evidence="2 3" key="1">
    <citation type="submission" date="2019-03" db="EMBL/GenBank/DDBJ databases">
        <title>Metabolic potential of uncultured bacteria and archaea associated with petroleum seepage in deep-sea sediments.</title>
        <authorList>
            <person name="Dong X."/>
            <person name="Hubert C."/>
        </authorList>
    </citation>
    <scope>NUCLEOTIDE SEQUENCE [LARGE SCALE GENOMIC DNA]</scope>
    <source>
        <strain evidence="2">E29_bin78</strain>
    </source>
</reference>
<name>A0A523V0E4_UNCAE</name>
<accession>A0A523V0E4</accession>
<gene>
    <name evidence="2" type="ORF">E3J59_00910</name>
</gene>
<feature type="non-terminal residue" evidence="2">
    <location>
        <position position="109"/>
    </location>
</feature>
<organism evidence="2 3">
    <name type="scientific">Aerophobetes bacterium</name>
    <dbReference type="NCBI Taxonomy" id="2030807"/>
    <lineage>
        <taxon>Bacteria</taxon>
        <taxon>Candidatus Aerophobota</taxon>
    </lineage>
</organism>
<proteinExistence type="predicted"/>
<evidence type="ECO:0000256" key="1">
    <source>
        <dbReference type="SAM" id="Coils"/>
    </source>
</evidence>
<comment type="caution">
    <text evidence="2">The sequence shown here is derived from an EMBL/GenBank/DDBJ whole genome shotgun (WGS) entry which is preliminary data.</text>
</comment>
<sequence>MLSKRGFGGVWSMGVVLCLVFSIMLLATVPLMAQDKSLEEKLEETKAAIEDQQWVIRQLEENFFKVVAELNEELDFLRALSAKQLEEIDSYLKEIASLKLASIEKALEL</sequence>